<dbReference type="AlphaFoldDB" id="A0A0G1GG48"/>
<dbReference type="SUPFAM" id="SSF53697">
    <property type="entry name" value="SIS domain"/>
    <property type="match status" value="1"/>
</dbReference>
<dbReference type="CDD" id="cd05006">
    <property type="entry name" value="SIS_GmhA"/>
    <property type="match status" value="1"/>
</dbReference>
<name>A0A0G1GG48_9BACT</name>
<dbReference type="PANTHER" id="PTHR30390:SF8">
    <property type="entry name" value="SUGAR ISOMERASE (SIS)"/>
    <property type="match status" value="1"/>
</dbReference>
<dbReference type="InterPro" id="IPR035461">
    <property type="entry name" value="GmhA/DiaA"/>
</dbReference>
<dbReference type="InterPro" id="IPR001347">
    <property type="entry name" value="SIS_dom"/>
</dbReference>
<comment type="caution">
    <text evidence="2">The sequence shown here is derived from an EMBL/GenBank/DDBJ whole genome shotgun (WGS) entry which is preliminary data.</text>
</comment>
<dbReference type="InterPro" id="IPR050099">
    <property type="entry name" value="SIS_GmhA/DiaA_subfam"/>
</dbReference>
<reference evidence="2 3" key="1">
    <citation type="journal article" date="2015" name="Nature">
        <title>rRNA introns, odd ribosomes, and small enigmatic genomes across a large radiation of phyla.</title>
        <authorList>
            <person name="Brown C.T."/>
            <person name="Hug L.A."/>
            <person name="Thomas B.C."/>
            <person name="Sharon I."/>
            <person name="Castelle C.J."/>
            <person name="Singh A."/>
            <person name="Wilkins M.J."/>
            <person name="Williams K.H."/>
            <person name="Banfield J.F."/>
        </authorList>
    </citation>
    <scope>NUCLEOTIDE SEQUENCE [LARGE SCALE GENOMIC DNA]</scope>
</reference>
<protein>
    <recommendedName>
        <fullName evidence="1">SIS domain-containing protein</fullName>
    </recommendedName>
</protein>
<dbReference type="GO" id="GO:1901135">
    <property type="term" value="P:carbohydrate derivative metabolic process"/>
    <property type="evidence" value="ECO:0007669"/>
    <property type="project" value="InterPro"/>
</dbReference>
<proteinExistence type="predicted"/>
<dbReference type="EMBL" id="LCFP01000005">
    <property type="protein sequence ID" value="KKS97803.1"/>
    <property type="molecule type" value="Genomic_DNA"/>
</dbReference>
<evidence type="ECO:0000259" key="1">
    <source>
        <dbReference type="PROSITE" id="PS51464"/>
    </source>
</evidence>
<dbReference type="InterPro" id="IPR046348">
    <property type="entry name" value="SIS_dom_sf"/>
</dbReference>
<accession>A0A0G1GG48</accession>
<dbReference type="Gene3D" id="3.40.50.10490">
    <property type="entry name" value="Glucose-6-phosphate isomerase like protein, domain 1"/>
    <property type="match status" value="1"/>
</dbReference>
<gene>
    <name evidence="2" type="ORF">UV73_C0005G0080</name>
</gene>
<organism evidence="2 3">
    <name type="scientific">Candidatus Gottesmanbacteria bacterium GW2011_GWA2_43_14</name>
    <dbReference type="NCBI Taxonomy" id="1618443"/>
    <lineage>
        <taxon>Bacteria</taxon>
        <taxon>Candidatus Gottesmaniibacteriota</taxon>
    </lineage>
</organism>
<dbReference type="PROSITE" id="PS51464">
    <property type="entry name" value="SIS"/>
    <property type="match status" value="1"/>
</dbReference>
<evidence type="ECO:0000313" key="2">
    <source>
        <dbReference type="EMBL" id="KKS97803.1"/>
    </source>
</evidence>
<evidence type="ECO:0000313" key="3">
    <source>
        <dbReference type="Proteomes" id="UP000034894"/>
    </source>
</evidence>
<dbReference type="STRING" id="1618443.UV73_C0005G0080"/>
<dbReference type="GO" id="GO:0097367">
    <property type="term" value="F:carbohydrate derivative binding"/>
    <property type="evidence" value="ECO:0007669"/>
    <property type="project" value="InterPro"/>
</dbReference>
<feature type="domain" description="SIS" evidence="1">
    <location>
        <begin position="39"/>
        <end position="200"/>
    </location>
</feature>
<dbReference type="Pfam" id="PF13580">
    <property type="entry name" value="SIS_2"/>
    <property type="match status" value="1"/>
</dbReference>
<sequence>MADSVKKTVDRIIGNYISELKQALDSLDRARIHKAVGMILSAYINNRKVFIMGNGGSAANASHFACDLSKNTLERVDDNKEKRFKVYSLTDNTALLTAFANDFSFEDVFLQQLRNLIGANDVLIVLSGSGQSKNLIKAVTYAKKRRAKIIGILGFVTGGTLGKLADCPILIQSKAYGPCEDIQLVLDHIITTSLSVMKKNHAKKK</sequence>
<dbReference type="PANTHER" id="PTHR30390">
    <property type="entry name" value="SEDOHEPTULOSE 7-PHOSPHATE ISOMERASE / DNAA INITIATOR-ASSOCIATING FACTOR FOR REPLICATION INITIATION"/>
    <property type="match status" value="1"/>
</dbReference>
<dbReference type="Proteomes" id="UP000034894">
    <property type="component" value="Unassembled WGS sequence"/>
</dbReference>